<keyword evidence="1" id="KW-0732">Signal</keyword>
<sequence>MKITRLLSAFLLLLLFACNKKENLKSAQSGLVGKDQVETDSISKGDEVAPQKGSINLFTLTPKDSSDVAFVSLSDIYPVNDEKDTLVLPNIEKLGKYDAQYFTFDKNYRKRFLSKTNISETDSVFILDYAKRKLVSFVVKNLKTAAMLNGYSSEGDWPYHNYDFMIGFEINKKHLNGFSDYFRAAFVYVGKENPFSKEGLKPIDWKKVSSKEYPSKPMKSEDRTLLKNKSTGTAYAFKTADYQYFLQDYLDANKTIYARRFLVTDAKTKAIIIEKLYSQSEGTSPAPLNYEEGDNEINQWTGKLFKNKPAVVFGFEYFSFGCPEISIIDKSNEEIFIQCDNRH</sequence>
<dbReference type="RefSeq" id="WP_263361343.1">
    <property type="nucleotide sequence ID" value="NZ_OX336425.1"/>
</dbReference>
<evidence type="ECO:0000313" key="3">
    <source>
        <dbReference type="Proteomes" id="UP001152749"/>
    </source>
</evidence>
<feature type="chain" id="PRO_5040781360" description="Oxidoreductase" evidence="1">
    <location>
        <begin position="21"/>
        <end position="343"/>
    </location>
</feature>
<feature type="signal peptide" evidence="1">
    <location>
        <begin position="1"/>
        <end position="20"/>
    </location>
</feature>
<reference evidence="2" key="1">
    <citation type="submission" date="2022-09" db="EMBL/GenBank/DDBJ databases">
        <authorList>
            <person name="Duchaud E."/>
        </authorList>
    </citation>
    <scope>NUCLEOTIDE SEQUENCE</scope>
    <source>
        <strain evidence="2">TRV642</strain>
    </source>
</reference>
<evidence type="ECO:0000256" key="1">
    <source>
        <dbReference type="SAM" id="SignalP"/>
    </source>
</evidence>
<accession>A0A9W4X7V6</accession>
<dbReference type="PROSITE" id="PS51257">
    <property type="entry name" value="PROKAR_LIPOPROTEIN"/>
    <property type="match status" value="1"/>
</dbReference>
<evidence type="ECO:0008006" key="4">
    <source>
        <dbReference type="Google" id="ProtNLM"/>
    </source>
</evidence>
<evidence type="ECO:0000313" key="2">
    <source>
        <dbReference type="EMBL" id="CAI2768781.1"/>
    </source>
</evidence>
<dbReference type="Proteomes" id="UP001152749">
    <property type="component" value="Chromosome"/>
</dbReference>
<organism evidence="2 3">
    <name type="scientific">Flavobacterium collinsii</name>
    <dbReference type="NCBI Taxonomy" id="1114861"/>
    <lineage>
        <taxon>Bacteria</taxon>
        <taxon>Pseudomonadati</taxon>
        <taxon>Bacteroidota</taxon>
        <taxon>Flavobacteriia</taxon>
        <taxon>Flavobacteriales</taxon>
        <taxon>Flavobacteriaceae</taxon>
        <taxon>Flavobacterium</taxon>
    </lineage>
</organism>
<dbReference type="AlphaFoldDB" id="A0A9W4X7V6"/>
<dbReference type="EMBL" id="OX336425">
    <property type="protein sequence ID" value="CAI2768781.1"/>
    <property type="molecule type" value="Genomic_DNA"/>
</dbReference>
<gene>
    <name evidence="2" type="ORF">TRV642_4073</name>
</gene>
<protein>
    <recommendedName>
        <fullName evidence="4">Oxidoreductase</fullName>
    </recommendedName>
</protein>
<proteinExistence type="predicted"/>
<dbReference type="KEGG" id="fcs:TRV642_4073"/>
<name>A0A9W4X7V6_9FLAO</name>